<proteinExistence type="predicted"/>
<sequence length="358" mass="40123">MDSDKTWLGSSMKVPSVQELVKGNPAASVPARYIRPDQDPPSSISDSSSWREIPVIDMQRLLSAGDLPMNSELQKLDSACRDWGFFQLINHGVKSSLVEKVKVDIEEFFKLPKEEKDKFAQKEGEIEGFGQAFVISEEQKLDWADMFYMVTQPTSFRKPHLFPNFPLPLREDLEEYLGQVRNLVMEILKQMAKALGMQVEDMNIVFEDGRQGMRMTYYPPCPQPELVMGFCPHSDAGGLTILLQVNEVQGLQINKDGAWIPIVPLPNAFIVNIGDSLEIVTNGIYKSVEHRAVVSKHKERLSMAAFHSPKAEGNLGPAPSLITPQTPPKFKTISVADFARGFLARQLLGKSYLDSLKI</sequence>
<keyword evidence="2" id="KW-1185">Reference proteome</keyword>
<protein>
    <submittedName>
        <fullName evidence="1">Uncharacterized protein</fullName>
    </submittedName>
</protein>
<accession>A0ACC0BDL0</accession>
<dbReference type="Proteomes" id="UP001060085">
    <property type="component" value="Linkage Group LG03"/>
</dbReference>
<evidence type="ECO:0000313" key="2">
    <source>
        <dbReference type="Proteomes" id="UP001060085"/>
    </source>
</evidence>
<comment type="caution">
    <text evidence="1">The sequence shown here is derived from an EMBL/GenBank/DDBJ whole genome shotgun (WGS) entry which is preliminary data.</text>
</comment>
<name>A0ACC0BDL0_CATRO</name>
<gene>
    <name evidence="1" type="ORF">M9H77_11103</name>
</gene>
<reference evidence="2" key="1">
    <citation type="journal article" date="2023" name="Nat. Plants">
        <title>Single-cell RNA sequencing provides a high-resolution roadmap for understanding the multicellular compartmentation of specialized metabolism.</title>
        <authorList>
            <person name="Sun S."/>
            <person name="Shen X."/>
            <person name="Li Y."/>
            <person name="Li Y."/>
            <person name="Wang S."/>
            <person name="Li R."/>
            <person name="Zhang H."/>
            <person name="Shen G."/>
            <person name="Guo B."/>
            <person name="Wei J."/>
            <person name="Xu J."/>
            <person name="St-Pierre B."/>
            <person name="Chen S."/>
            <person name="Sun C."/>
        </authorList>
    </citation>
    <scope>NUCLEOTIDE SEQUENCE [LARGE SCALE GENOMIC DNA]</scope>
</reference>
<organism evidence="1 2">
    <name type="scientific">Catharanthus roseus</name>
    <name type="common">Madagascar periwinkle</name>
    <name type="synonym">Vinca rosea</name>
    <dbReference type="NCBI Taxonomy" id="4058"/>
    <lineage>
        <taxon>Eukaryota</taxon>
        <taxon>Viridiplantae</taxon>
        <taxon>Streptophyta</taxon>
        <taxon>Embryophyta</taxon>
        <taxon>Tracheophyta</taxon>
        <taxon>Spermatophyta</taxon>
        <taxon>Magnoliopsida</taxon>
        <taxon>eudicotyledons</taxon>
        <taxon>Gunneridae</taxon>
        <taxon>Pentapetalae</taxon>
        <taxon>asterids</taxon>
        <taxon>lamiids</taxon>
        <taxon>Gentianales</taxon>
        <taxon>Apocynaceae</taxon>
        <taxon>Rauvolfioideae</taxon>
        <taxon>Vinceae</taxon>
        <taxon>Catharanthinae</taxon>
        <taxon>Catharanthus</taxon>
    </lineage>
</organism>
<evidence type="ECO:0000313" key="1">
    <source>
        <dbReference type="EMBL" id="KAI5670739.1"/>
    </source>
</evidence>
<dbReference type="EMBL" id="CM044703">
    <property type="protein sequence ID" value="KAI5670739.1"/>
    <property type="molecule type" value="Genomic_DNA"/>
</dbReference>